<proteinExistence type="predicted"/>
<dbReference type="EMBL" id="CP002536">
    <property type="protein sequence ID" value="ADY27129.1"/>
    <property type="molecule type" value="Genomic_DNA"/>
</dbReference>
<dbReference type="STRING" id="693977.Deipr_1998"/>
<dbReference type="PANTHER" id="PTHR43689">
    <property type="entry name" value="HYDROLASE"/>
    <property type="match status" value="1"/>
</dbReference>
<dbReference type="OrthoDB" id="135231at2"/>
<evidence type="ECO:0000259" key="1">
    <source>
        <dbReference type="Pfam" id="PF12697"/>
    </source>
</evidence>
<reference evidence="3" key="1">
    <citation type="submission" date="2011-02" db="EMBL/GenBank/DDBJ databases">
        <title>The complete sequence of chromosome of Deinococcus proteolyticus DSM 20540.</title>
        <authorList>
            <consortium name="US DOE Joint Genome Institute (JGI-PGF)"/>
            <person name="Lucas S."/>
            <person name="Copeland A."/>
            <person name="Lapidus A."/>
            <person name="Bruce D."/>
            <person name="Goodwin L."/>
            <person name="Pitluck S."/>
            <person name="Kyrpides N."/>
            <person name="Mavromatis K."/>
            <person name="Pagani I."/>
            <person name="Ivanova N."/>
            <person name="Ovchinnikova G."/>
            <person name="Zeytun A."/>
            <person name="Detter J.C."/>
            <person name="Han C."/>
            <person name="Land M."/>
            <person name="Hauser L."/>
            <person name="Markowitz V."/>
            <person name="Cheng J.-F."/>
            <person name="Hugenholtz P."/>
            <person name="Woyke T."/>
            <person name="Wu D."/>
            <person name="Pukall R."/>
            <person name="Steenblock K."/>
            <person name="Brambilla E."/>
            <person name="Klenk H.-P."/>
            <person name="Eisen J.A."/>
        </authorList>
    </citation>
    <scope>NUCLEOTIDE SEQUENCE [LARGE SCALE GENOMIC DNA]</scope>
    <source>
        <strain evidence="3">ATCC 35074 / DSM 20540 / JCM 6276 / NBRC 101906 / NCIMB 13154 / VKM Ac-1939 / CCM 2703 / MRP</strain>
    </source>
</reference>
<dbReference type="Gene3D" id="3.40.50.1820">
    <property type="entry name" value="alpha/beta hydrolase"/>
    <property type="match status" value="1"/>
</dbReference>
<dbReference type="InterPro" id="IPR000073">
    <property type="entry name" value="AB_hydrolase_1"/>
</dbReference>
<evidence type="ECO:0000313" key="3">
    <source>
        <dbReference type="Proteomes" id="UP000007718"/>
    </source>
</evidence>
<dbReference type="Proteomes" id="UP000007718">
    <property type="component" value="Chromosome"/>
</dbReference>
<dbReference type="KEGG" id="dpt:Deipr_1998"/>
<accession>F0RMR1</accession>
<dbReference type="eggNOG" id="COG2267">
    <property type="taxonomic scope" value="Bacteria"/>
</dbReference>
<organism evidence="2 3">
    <name type="scientific">Deinococcus proteolyticus (strain ATCC 35074 / DSM 20540 / JCM 6276 / NBRC 101906 / NCIMB 13154 / VKM Ac-1939 / CCM 2703 / MRP)</name>
    <dbReference type="NCBI Taxonomy" id="693977"/>
    <lineage>
        <taxon>Bacteria</taxon>
        <taxon>Thermotogati</taxon>
        <taxon>Deinococcota</taxon>
        <taxon>Deinococci</taxon>
        <taxon>Deinococcales</taxon>
        <taxon>Deinococcaceae</taxon>
        <taxon>Deinococcus</taxon>
    </lineage>
</organism>
<dbReference type="GO" id="GO:0016787">
    <property type="term" value="F:hydrolase activity"/>
    <property type="evidence" value="ECO:0007669"/>
    <property type="project" value="UniProtKB-KW"/>
</dbReference>
<dbReference type="AlphaFoldDB" id="F0RMR1"/>
<dbReference type="HOGENOM" id="CLU_020336_26_0_0"/>
<name>F0RMR1_DEIPM</name>
<feature type="domain" description="AB hydrolase-1" evidence="1">
    <location>
        <begin position="29"/>
        <end position="248"/>
    </location>
</feature>
<dbReference type="RefSeq" id="WP_013615737.1">
    <property type="nucleotide sequence ID" value="NC_015161.1"/>
</dbReference>
<sequence length="258" mass="27992">MRLKVPGGEVAVRRLRHVPGSPADTRAPLVFLHDSLGCTATWRDFPQALAGASGRHALLYDRLGYGGSDPFSRPRTRDYLTHEAQAVLPAVLDAAGMERAVLFGHSDGASIALLAAALCSERVVGAVAEAGHIFNEDVTRRGVEAAAQAYHTTDIAERLVKYHGDKVPALYRAWTDTWLAEDYRDWTVEPLLSGVVAPLLLIQGRMDEYGSLEQLWRTAAAAQGPVTVQVLARCGHTPHREAREAVLKAATHFLTGLD</sequence>
<dbReference type="Pfam" id="PF12697">
    <property type="entry name" value="Abhydrolase_6"/>
    <property type="match status" value="1"/>
</dbReference>
<reference evidence="2 3" key="2">
    <citation type="journal article" date="2012" name="Stand. Genomic Sci.">
        <title>Complete genome sequence of the orange-red pigmented, radioresistant Deinococcus proteolyticus type strain (MRP(T)).</title>
        <authorList>
            <person name="Copeland A."/>
            <person name="Zeytun A."/>
            <person name="Yassawong M."/>
            <person name="Nolan M."/>
            <person name="Lucas S."/>
            <person name="Hammon N."/>
            <person name="Deshpande S."/>
            <person name="Cheng J.F."/>
            <person name="Han C."/>
            <person name="Tapia R."/>
            <person name="Goodwin L.A."/>
            <person name="Pitluck S."/>
            <person name="Mavromatis K."/>
            <person name="Liolios K."/>
            <person name="Pagani I."/>
            <person name="Ivanova N."/>
            <person name="Mikhailova N."/>
            <person name="Pati A."/>
            <person name="Chen A."/>
            <person name="Palaniappan K."/>
            <person name="Land M."/>
            <person name="Hauser L."/>
            <person name="Jeffries C.D."/>
            <person name="Brambilla E.M."/>
            <person name="Rohde M."/>
            <person name="Sikorski J."/>
            <person name="Pukall R."/>
            <person name="Goker M."/>
            <person name="Detter J.C."/>
            <person name="Woyke T."/>
            <person name="Bristow J."/>
            <person name="Eisen J.A."/>
            <person name="Markowitz V."/>
            <person name="Hugenholtz P."/>
            <person name="Kyrpides N.C."/>
            <person name="Klenk H.P."/>
            <person name="Lapidus A."/>
        </authorList>
    </citation>
    <scope>NUCLEOTIDE SEQUENCE [LARGE SCALE GENOMIC DNA]</scope>
    <source>
        <strain evidence="3">ATCC 35074 / DSM 20540 / JCM 6276 / NBRC 101906 / NCIMB 13154 / VKM Ac-1939 / CCM 2703 / MRP</strain>
    </source>
</reference>
<protein>
    <submittedName>
        <fullName evidence="2">Alpha/beta hydrolase fold protein</fullName>
    </submittedName>
</protein>
<keyword evidence="2" id="KW-0378">Hydrolase</keyword>
<gene>
    <name evidence="2" type="ordered locus">Deipr_1998</name>
</gene>
<dbReference type="SUPFAM" id="SSF53474">
    <property type="entry name" value="alpha/beta-Hydrolases"/>
    <property type="match status" value="1"/>
</dbReference>
<keyword evidence="3" id="KW-1185">Reference proteome</keyword>
<evidence type="ECO:0000313" key="2">
    <source>
        <dbReference type="EMBL" id="ADY27129.1"/>
    </source>
</evidence>
<dbReference type="InterPro" id="IPR029058">
    <property type="entry name" value="AB_hydrolase_fold"/>
</dbReference>
<dbReference type="PANTHER" id="PTHR43689:SF8">
    <property type="entry name" value="ALPHA_BETA-HYDROLASES SUPERFAMILY PROTEIN"/>
    <property type="match status" value="1"/>
</dbReference>